<dbReference type="Proteomes" id="UP000034544">
    <property type="component" value="Unassembled WGS sequence"/>
</dbReference>
<accession>A0A0G0W3Z3</accession>
<evidence type="ECO:0008006" key="3">
    <source>
        <dbReference type="Google" id="ProtNLM"/>
    </source>
</evidence>
<name>A0A0G0W3Z3_UNCKA</name>
<dbReference type="AlphaFoldDB" id="A0A0G0W3Z3"/>
<evidence type="ECO:0000313" key="1">
    <source>
        <dbReference type="EMBL" id="KKS07640.1"/>
    </source>
</evidence>
<sequence>MGFFDFIFGSGSSPSYGSVSQETVRKITSDWENISILLKQKGPSQLKQALIMADKSLDAVLKEIVPGETMGERLKNAVEKFDRPTYNRIWDAHKLRNSLVHEAGFEPAYFMIIEAVANLKEALYKLGVNV</sequence>
<comment type="caution">
    <text evidence="1">The sequence shown here is derived from an EMBL/GenBank/DDBJ whole genome shotgun (WGS) entry which is preliminary data.</text>
</comment>
<evidence type="ECO:0000313" key="2">
    <source>
        <dbReference type="Proteomes" id="UP000034544"/>
    </source>
</evidence>
<gene>
    <name evidence="1" type="ORF">UU59_C0004G0030</name>
</gene>
<organism evidence="1 2">
    <name type="scientific">candidate division WWE3 bacterium GW2011_GWE1_41_27</name>
    <dbReference type="NCBI Taxonomy" id="1619131"/>
    <lineage>
        <taxon>Bacteria</taxon>
        <taxon>Katanobacteria</taxon>
    </lineage>
</organism>
<protein>
    <recommendedName>
        <fullName evidence="3">DUF4145 domain-containing protein</fullName>
    </recommendedName>
</protein>
<dbReference type="EMBL" id="LCBF01000004">
    <property type="protein sequence ID" value="KKS07640.1"/>
    <property type="molecule type" value="Genomic_DNA"/>
</dbReference>
<reference evidence="1 2" key="1">
    <citation type="journal article" date="2015" name="Nature">
        <title>rRNA introns, odd ribosomes, and small enigmatic genomes across a large radiation of phyla.</title>
        <authorList>
            <person name="Brown C.T."/>
            <person name="Hug L.A."/>
            <person name="Thomas B.C."/>
            <person name="Sharon I."/>
            <person name="Castelle C.J."/>
            <person name="Singh A."/>
            <person name="Wilkins M.J."/>
            <person name="Williams K.H."/>
            <person name="Banfield J.F."/>
        </authorList>
    </citation>
    <scope>NUCLEOTIDE SEQUENCE [LARGE SCALE GENOMIC DNA]</scope>
</reference>
<proteinExistence type="predicted"/>